<keyword evidence="8 11" id="KW-0472">Membrane</keyword>
<dbReference type="EMBL" id="SIJB01000021">
    <property type="protein sequence ID" value="NBI29092.1"/>
    <property type="molecule type" value="Genomic_DNA"/>
</dbReference>
<evidence type="ECO:0000256" key="5">
    <source>
        <dbReference type="ARBA" id="ARBA00022597"/>
    </source>
</evidence>
<feature type="transmembrane region" description="Helical" evidence="11">
    <location>
        <begin position="132"/>
        <end position="150"/>
    </location>
</feature>
<feature type="transmembrane region" description="Helical" evidence="11">
    <location>
        <begin position="170"/>
        <end position="193"/>
    </location>
</feature>
<feature type="transmembrane region" description="Helical" evidence="11">
    <location>
        <begin position="205"/>
        <end position="229"/>
    </location>
</feature>
<sequence>MNTQTEALQNKQKIQWIKFDLRAYTMIAALVLIWLLFTFLSGGSFIEPRNLSNLFNQMSVTSVLAVGMVLIIVAGHIDLSVGSLVGLTGGVAAILNSTYDWNAVVVFIVTIAFGALVGLWQGWWVAYRAVPAFIVTLGGMLIFRGLLLGISNSQTISGLSDGFKIVGTGYVPAGWGLLIGILAIGVFALLLVMKRVSRKKFGFDIEPMVLSLFKIVLVSILVLTFVLAMNSYKGIPIPIFVVIFLAIIFTFIAKNTVYGRQIYAIGGNSEAARLSGINIKRRTLMLFVLGNTLAAIAGILLTARVGSATVNAGNMYELDAIAAAVIGGTSLLGGAGTISGAIIGALVMASLDNGMSLMSVETFWQYIVKGGILILAVWMDIYSRQRKSKGN</sequence>
<reference evidence="12 13" key="1">
    <citation type="submission" date="2019-01" db="EMBL/GenBank/DDBJ databases">
        <title>Chengkuizengella sp. nov., isolated from deep-sea sediment of East Pacific Ocean.</title>
        <authorList>
            <person name="Yang J."/>
            <person name="Lai Q."/>
            <person name="Shao Z."/>
        </authorList>
    </citation>
    <scope>NUCLEOTIDE SEQUENCE [LARGE SCALE GENOMIC DNA]</scope>
    <source>
        <strain evidence="12 13">YPA3-1-1</strain>
    </source>
</reference>
<evidence type="ECO:0000256" key="8">
    <source>
        <dbReference type="ARBA" id="ARBA00023136"/>
    </source>
</evidence>
<proteinExistence type="predicted"/>
<feature type="transmembrane region" description="Helical" evidence="11">
    <location>
        <begin position="283"/>
        <end position="301"/>
    </location>
</feature>
<comment type="caution">
    <text evidence="12">The sequence shown here is derived from an EMBL/GenBank/DDBJ whole genome shotgun (WGS) entry which is preliminary data.</text>
</comment>
<keyword evidence="7 11" id="KW-1133">Transmembrane helix</keyword>
<dbReference type="RefSeq" id="WP_160645893.1">
    <property type="nucleotide sequence ID" value="NZ_SIJB01000021.1"/>
</dbReference>
<evidence type="ECO:0000256" key="11">
    <source>
        <dbReference type="SAM" id="Phobius"/>
    </source>
</evidence>
<evidence type="ECO:0000313" key="13">
    <source>
        <dbReference type="Proteomes" id="UP000448943"/>
    </source>
</evidence>
<organism evidence="12 13">
    <name type="scientific">Chengkuizengella marina</name>
    <dbReference type="NCBI Taxonomy" id="2507566"/>
    <lineage>
        <taxon>Bacteria</taxon>
        <taxon>Bacillati</taxon>
        <taxon>Bacillota</taxon>
        <taxon>Bacilli</taxon>
        <taxon>Bacillales</taxon>
        <taxon>Paenibacillaceae</taxon>
        <taxon>Chengkuizengella</taxon>
    </lineage>
</organism>
<gene>
    <name evidence="12" type="ORF">ERL59_08985</name>
</gene>
<comment type="subcellular location">
    <subcellularLocation>
        <location evidence="1">Cell membrane</location>
        <topology evidence="1">Multi-pass membrane protein</topology>
    </subcellularLocation>
</comment>
<dbReference type="GO" id="GO:0005886">
    <property type="term" value="C:plasma membrane"/>
    <property type="evidence" value="ECO:0007669"/>
    <property type="project" value="UniProtKB-SubCell"/>
</dbReference>
<feature type="transmembrane region" description="Helical" evidence="11">
    <location>
        <begin position="101"/>
        <end position="120"/>
    </location>
</feature>
<keyword evidence="3" id="KW-1003">Cell membrane</keyword>
<evidence type="ECO:0000256" key="10">
    <source>
        <dbReference type="ARBA" id="ARBA00035686"/>
    </source>
</evidence>
<dbReference type="CDD" id="cd06579">
    <property type="entry name" value="TM_PBP1_transp_AraH_like"/>
    <property type="match status" value="1"/>
</dbReference>
<evidence type="ECO:0000256" key="9">
    <source>
        <dbReference type="ARBA" id="ARBA00035611"/>
    </source>
</evidence>
<evidence type="ECO:0000256" key="6">
    <source>
        <dbReference type="ARBA" id="ARBA00022692"/>
    </source>
</evidence>
<dbReference type="OrthoDB" id="9813906at2"/>
<comment type="function">
    <text evidence="9">Part of the binding-protein-dependent transport system for D-xylose. Probably responsible for the translocation of the substrate across the membrane.</text>
</comment>
<accession>A0A6N9Q2S5</accession>
<evidence type="ECO:0000256" key="4">
    <source>
        <dbReference type="ARBA" id="ARBA00022519"/>
    </source>
</evidence>
<evidence type="ECO:0000256" key="2">
    <source>
        <dbReference type="ARBA" id="ARBA00022448"/>
    </source>
</evidence>
<protein>
    <recommendedName>
        <fullName evidence="10">Xylose transport system permease protein XylH</fullName>
    </recommendedName>
</protein>
<evidence type="ECO:0000256" key="3">
    <source>
        <dbReference type="ARBA" id="ARBA00022475"/>
    </source>
</evidence>
<evidence type="ECO:0000256" key="7">
    <source>
        <dbReference type="ARBA" id="ARBA00022989"/>
    </source>
</evidence>
<dbReference type="InterPro" id="IPR001851">
    <property type="entry name" value="ABC_transp_permease"/>
</dbReference>
<dbReference type="PANTHER" id="PTHR32196:SF32">
    <property type="entry name" value="XYLOSE TRANSPORT SYSTEM PERMEASE PROTEIN XYLH"/>
    <property type="match status" value="1"/>
</dbReference>
<dbReference type="Proteomes" id="UP000448943">
    <property type="component" value="Unassembled WGS sequence"/>
</dbReference>
<feature type="transmembrane region" description="Helical" evidence="11">
    <location>
        <begin position="79"/>
        <end position="95"/>
    </location>
</feature>
<evidence type="ECO:0000313" key="12">
    <source>
        <dbReference type="EMBL" id="NBI29092.1"/>
    </source>
</evidence>
<keyword evidence="5" id="KW-0762">Sugar transport</keyword>
<feature type="transmembrane region" description="Helical" evidence="11">
    <location>
        <begin position="235"/>
        <end position="253"/>
    </location>
</feature>
<keyword evidence="13" id="KW-1185">Reference proteome</keyword>
<dbReference type="PANTHER" id="PTHR32196">
    <property type="entry name" value="ABC TRANSPORTER PERMEASE PROTEIN YPHD-RELATED-RELATED"/>
    <property type="match status" value="1"/>
</dbReference>
<feature type="transmembrane region" description="Helical" evidence="11">
    <location>
        <begin position="21"/>
        <end position="42"/>
    </location>
</feature>
<feature type="transmembrane region" description="Helical" evidence="11">
    <location>
        <begin position="363"/>
        <end position="381"/>
    </location>
</feature>
<feature type="transmembrane region" description="Helical" evidence="11">
    <location>
        <begin position="321"/>
        <end position="351"/>
    </location>
</feature>
<dbReference type="AlphaFoldDB" id="A0A6N9Q2S5"/>
<keyword evidence="6 11" id="KW-0812">Transmembrane</keyword>
<keyword evidence="2" id="KW-0813">Transport</keyword>
<dbReference type="GO" id="GO:0022857">
    <property type="term" value="F:transmembrane transporter activity"/>
    <property type="evidence" value="ECO:0007669"/>
    <property type="project" value="InterPro"/>
</dbReference>
<name>A0A6N9Q2S5_9BACL</name>
<dbReference type="Pfam" id="PF02653">
    <property type="entry name" value="BPD_transp_2"/>
    <property type="match status" value="1"/>
</dbReference>
<evidence type="ECO:0000256" key="1">
    <source>
        <dbReference type="ARBA" id="ARBA00004651"/>
    </source>
</evidence>
<keyword evidence="4" id="KW-0997">Cell inner membrane</keyword>